<feature type="non-terminal residue" evidence="1">
    <location>
        <position position="61"/>
    </location>
</feature>
<comment type="caution">
    <text evidence="1">The sequence shown here is derived from an EMBL/GenBank/DDBJ whole genome shotgun (WGS) entry which is preliminary data.</text>
</comment>
<sequence length="61" mass="6645">VPVTHVTLGRILEAGETPLSRTFLARLHQDLDNPGGLGAFSIAGGDTRKFWSAPRRDMGQR</sequence>
<feature type="non-terminal residue" evidence="1">
    <location>
        <position position="1"/>
    </location>
</feature>
<accession>A0ACB9WFT1</accession>
<protein>
    <submittedName>
        <fullName evidence="1">Uncharacterized protein</fullName>
    </submittedName>
</protein>
<evidence type="ECO:0000313" key="2">
    <source>
        <dbReference type="Proteomes" id="UP001057452"/>
    </source>
</evidence>
<proteinExistence type="predicted"/>
<dbReference type="Proteomes" id="UP001057452">
    <property type="component" value="Chromosome 16"/>
</dbReference>
<organism evidence="1 2">
    <name type="scientific">Chaenocephalus aceratus</name>
    <name type="common">Blackfin icefish</name>
    <name type="synonym">Chaenichthys aceratus</name>
    <dbReference type="NCBI Taxonomy" id="36190"/>
    <lineage>
        <taxon>Eukaryota</taxon>
        <taxon>Metazoa</taxon>
        <taxon>Chordata</taxon>
        <taxon>Craniata</taxon>
        <taxon>Vertebrata</taxon>
        <taxon>Euteleostomi</taxon>
        <taxon>Actinopterygii</taxon>
        <taxon>Neopterygii</taxon>
        <taxon>Teleostei</taxon>
        <taxon>Neoteleostei</taxon>
        <taxon>Acanthomorphata</taxon>
        <taxon>Eupercaria</taxon>
        <taxon>Perciformes</taxon>
        <taxon>Notothenioidei</taxon>
        <taxon>Channichthyidae</taxon>
        <taxon>Chaenocephalus</taxon>
    </lineage>
</organism>
<name>A0ACB9WFT1_CHAAC</name>
<keyword evidence="2" id="KW-1185">Reference proteome</keyword>
<evidence type="ECO:0000313" key="1">
    <source>
        <dbReference type="EMBL" id="KAI4811610.1"/>
    </source>
</evidence>
<dbReference type="EMBL" id="CM043800">
    <property type="protein sequence ID" value="KAI4811610.1"/>
    <property type="molecule type" value="Genomic_DNA"/>
</dbReference>
<gene>
    <name evidence="1" type="ORF">KUCAC02_014489</name>
</gene>
<reference evidence="1" key="1">
    <citation type="submission" date="2022-05" db="EMBL/GenBank/DDBJ databases">
        <title>Chromosome-level genome of Chaenocephalus aceratus.</title>
        <authorList>
            <person name="Park H."/>
        </authorList>
    </citation>
    <scope>NUCLEOTIDE SEQUENCE</scope>
    <source>
        <strain evidence="1">KU_202001</strain>
    </source>
</reference>